<evidence type="ECO:0008006" key="9">
    <source>
        <dbReference type="Google" id="ProtNLM"/>
    </source>
</evidence>
<dbReference type="PROSITE" id="PS51164">
    <property type="entry name" value="CBM1_2"/>
    <property type="match status" value="1"/>
</dbReference>
<sequence length="419" mass="45627">MLQSSITAWLKKPASVTQPIAPSSARVHPSSTVIDITPPEPLLSPLSNPPLKTIVTNPFAFQPLPPNVELVPLTEDLMPAFKRLNALLLPIPYPQAYYNETMMEPHHSLTLMALWYTESVIDPTLSSTEEPDQSANIVPARKGKPRLIGAIRCRILPSSTLYISTLGLLSPYRSYGIATHLLHNIAVRASEEHGIKCITAHVWEANDVGLEWYEKRGFETIGKEDVYYRKLKPSGAMLAPHPNRLDARQKDVTFTITCLGPSCTTYPPTTISIPTTLPGGEPISQSATTTKKPVSSSSTKKPEPVSSSSTKKPEPVSSSSTKKPEPPKTSTPVSTTKKPSSTSKYTPPPEPPTKTSKQPETPTKTGGEVGPSSTRCPVPLYYQCGGYYDGKPWTGCTKCVSGAKCVVQNEWYDQCVSIE</sequence>
<dbReference type="SUPFAM" id="SSF57180">
    <property type="entry name" value="Cellulose-binding domain"/>
    <property type="match status" value="1"/>
</dbReference>
<dbReference type="InterPro" id="IPR051556">
    <property type="entry name" value="N-term/lysine_N-AcTrnsfr"/>
</dbReference>
<dbReference type="EMBL" id="JAGMWT010000014">
    <property type="protein sequence ID" value="KAH7116785.1"/>
    <property type="molecule type" value="Genomic_DNA"/>
</dbReference>
<evidence type="ECO:0000259" key="5">
    <source>
        <dbReference type="PROSITE" id="PS51164"/>
    </source>
</evidence>
<dbReference type="SMART" id="SM00236">
    <property type="entry name" value="fCBD"/>
    <property type="match status" value="1"/>
</dbReference>
<reference evidence="7" key="1">
    <citation type="journal article" date="2021" name="Nat. Commun.">
        <title>Genetic determinants of endophytism in the Arabidopsis root mycobiome.</title>
        <authorList>
            <person name="Mesny F."/>
            <person name="Miyauchi S."/>
            <person name="Thiergart T."/>
            <person name="Pickel B."/>
            <person name="Atanasova L."/>
            <person name="Karlsson M."/>
            <person name="Huettel B."/>
            <person name="Barry K.W."/>
            <person name="Haridas S."/>
            <person name="Chen C."/>
            <person name="Bauer D."/>
            <person name="Andreopoulos W."/>
            <person name="Pangilinan J."/>
            <person name="LaButti K."/>
            <person name="Riley R."/>
            <person name="Lipzen A."/>
            <person name="Clum A."/>
            <person name="Drula E."/>
            <person name="Henrissat B."/>
            <person name="Kohler A."/>
            <person name="Grigoriev I.V."/>
            <person name="Martin F.M."/>
            <person name="Hacquard S."/>
        </authorList>
    </citation>
    <scope>NUCLEOTIDE SEQUENCE</scope>
    <source>
        <strain evidence="7">MPI-CAGE-CH-0243</strain>
    </source>
</reference>
<dbReference type="PROSITE" id="PS51186">
    <property type="entry name" value="GNAT"/>
    <property type="match status" value="1"/>
</dbReference>
<feature type="domain" description="N-acetyltransferase" evidence="6">
    <location>
        <begin position="68"/>
        <end position="244"/>
    </location>
</feature>
<dbReference type="GO" id="GO:0031415">
    <property type="term" value="C:NatA complex"/>
    <property type="evidence" value="ECO:0007669"/>
    <property type="project" value="TreeGrafter"/>
</dbReference>
<evidence type="ECO:0000313" key="8">
    <source>
        <dbReference type="Proteomes" id="UP000700596"/>
    </source>
</evidence>
<dbReference type="InterPro" id="IPR035971">
    <property type="entry name" value="CBD_sf"/>
</dbReference>
<dbReference type="AlphaFoldDB" id="A0A9P9DCF0"/>
<dbReference type="GO" id="GO:0005975">
    <property type="term" value="P:carbohydrate metabolic process"/>
    <property type="evidence" value="ECO:0007669"/>
    <property type="project" value="InterPro"/>
</dbReference>
<feature type="compositionally biased region" description="Low complexity" evidence="4">
    <location>
        <begin position="269"/>
        <end position="278"/>
    </location>
</feature>
<feature type="region of interest" description="Disordered" evidence="4">
    <location>
        <begin position="269"/>
        <end position="372"/>
    </location>
</feature>
<dbReference type="GO" id="GO:0030248">
    <property type="term" value="F:cellulose binding"/>
    <property type="evidence" value="ECO:0007669"/>
    <property type="project" value="InterPro"/>
</dbReference>
<proteinExistence type="predicted"/>
<feature type="domain" description="CBM1" evidence="5">
    <location>
        <begin position="376"/>
        <end position="416"/>
    </location>
</feature>
<keyword evidence="3" id="KW-0012">Acyltransferase</keyword>
<dbReference type="InterPro" id="IPR000182">
    <property type="entry name" value="GNAT_dom"/>
</dbReference>
<evidence type="ECO:0000256" key="1">
    <source>
        <dbReference type="ARBA" id="ARBA00022679"/>
    </source>
</evidence>
<dbReference type="InterPro" id="IPR000254">
    <property type="entry name" value="CBD"/>
</dbReference>
<dbReference type="SUPFAM" id="SSF55729">
    <property type="entry name" value="Acyl-CoA N-acyltransferases (Nat)"/>
    <property type="match status" value="1"/>
</dbReference>
<feature type="compositionally biased region" description="Low complexity" evidence="4">
    <location>
        <begin position="288"/>
        <end position="321"/>
    </location>
</feature>
<accession>A0A9P9DCF0</accession>
<protein>
    <recommendedName>
        <fullName evidence="9">Acyl-CoA N-acyltransferase</fullName>
    </recommendedName>
</protein>
<organism evidence="7 8">
    <name type="scientific">Dendryphion nanum</name>
    <dbReference type="NCBI Taxonomy" id="256645"/>
    <lineage>
        <taxon>Eukaryota</taxon>
        <taxon>Fungi</taxon>
        <taxon>Dikarya</taxon>
        <taxon>Ascomycota</taxon>
        <taxon>Pezizomycotina</taxon>
        <taxon>Dothideomycetes</taxon>
        <taxon>Pleosporomycetidae</taxon>
        <taxon>Pleosporales</taxon>
        <taxon>Torulaceae</taxon>
        <taxon>Dendryphion</taxon>
    </lineage>
</organism>
<dbReference type="OrthoDB" id="47374at2759"/>
<comment type="caution">
    <text evidence="7">The sequence shown here is derived from an EMBL/GenBank/DDBJ whole genome shotgun (WGS) entry which is preliminary data.</text>
</comment>
<feature type="compositionally biased region" description="Low complexity" evidence="4">
    <location>
        <begin position="328"/>
        <end position="345"/>
    </location>
</feature>
<evidence type="ECO:0000256" key="2">
    <source>
        <dbReference type="ARBA" id="ARBA00022729"/>
    </source>
</evidence>
<evidence type="ECO:0000313" key="7">
    <source>
        <dbReference type="EMBL" id="KAH7116785.1"/>
    </source>
</evidence>
<evidence type="ECO:0000256" key="3">
    <source>
        <dbReference type="ARBA" id="ARBA00023315"/>
    </source>
</evidence>
<keyword evidence="1" id="KW-0808">Transferase</keyword>
<dbReference type="PANTHER" id="PTHR42919">
    <property type="entry name" value="N-ALPHA-ACETYLTRANSFERASE"/>
    <property type="match status" value="1"/>
</dbReference>
<gene>
    <name evidence="7" type="ORF">B0J11DRAFT_561143</name>
</gene>
<feature type="compositionally biased region" description="Low complexity" evidence="4">
    <location>
        <begin position="353"/>
        <end position="365"/>
    </location>
</feature>
<dbReference type="InterPro" id="IPR016181">
    <property type="entry name" value="Acyl_CoA_acyltransferase"/>
</dbReference>
<dbReference type="Gene3D" id="3.40.630.30">
    <property type="match status" value="1"/>
</dbReference>
<dbReference type="PANTHER" id="PTHR42919:SF8">
    <property type="entry name" value="N-ALPHA-ACETYLTRANSFERASE 50"/>
    <property type="match status" value="1"/>
</dbReference>
<dbReference type="Proteomes" id="UP000700596">
    <property type="component" value="Unassembled WGS sequence"/>
</dbReference>
<dbReference type="CDD" id="cd04301">
    <property type="entry name" value="NAT_SF"/>
    <property type="match status" value="1"/>
</dbReference>
<dbReference type="Pfam" id="PF00583">
    <property type="entry name" value="Acetyltransf_1"/>
    <property type="match status" value="1"/>
</dbReference>
<dbReference type="GO" id="GO:0016747">
    <property type="term" value="F:acyltransferase activity, transferring groups other than amino-acyl groups"/>
    <property type="evidence" value="ECO:0007669"/>
    <property type="project" value="InterPro"/>
</dbReference>
<evidence type="ECO:0000259" key="6">
    <source>
        <dbReference type="PROSITE" id="PS51186"/>
    </source>
</evidence>
<dbReference type="Pfam" id="PF00734">
    <property type="entry name" value="CBM_1"/>
    <property type="match status" value="1"/>
</dbReference>
<dbReference type="GO" id="GO:0007064">
    <property type="term" value="P:mitotic sister chromatid cohesion"/>
    <property type="evidence" value="ECO:0007669"/>
    <property type="project" value="TreeGrafter"/>
</dbReference>
<evidence type="ECO:0000256" key="4">
    <source>
        <dbReference type="SAM" id="MobiDB-lite"/>
    </source>
</evidence>
<dbReference type="GO" id="GO:0005576">
    <property type="term" value="C:extracellular region"/>
    <property type="evidence" value="ECO:0007669"/>
    <property type="project" value="InterPro"/>
</dbReference>
<keyword evidence="2" id="KW-0732">Signal</keyword>
<name>A0A9P9DCF0_9PLEO</name>
<keyword evidence="8" id="KW-1185">Reference proteome</keyword>